<evidence type="ECO:0000313" key="1">
    <source>
        <dbReference type="EMBL" id="CAB5220906.1"/>
    </source>
</evidence>
<dbReference type="Pfam" id="PF11753">
    <property type="entry name" value="DUF3310"/>
    <property type="match status" value="1"/>
</dbReference>
<sequence length="118" mass="13717">MDYITTRRKIIKDIQQEVAMKKNTTEPLQYKYNEDLAFAKIMEYINGTYGQHYVGNGDIQTVDFWESLGSLETTSRDTAIKYLARYGKKSGRNEKDLLKAIHYIILMMYAASKEQADD</sequence>
<dbReference type="InterPro" id="IPR021739">
    <property type="entry name" value="SaV-like"/>
</dbReference>
<organism evidence="1">
    <name type="scientific">uncultured Caudovirales phage</name>
    <dbReference type="NCBI Taxonomy" id="2100421"/>
    <lineage>
        <taxon>Viruses</taxon>
        <taxon>Duplodnaviria</taxon>
        <taxon>Heunggongvirae</taxon>
        <taxon>Uroviricota</taxon>
        <taxon>Caudoviricetes</taxon>
        <taxon>Peduoviridae</taxon>
        <taxon>Maltschvirus</taxon>
        <taxon>Maltschvirus maltsch</taxon>
    </lineage>
</organism>
<protein>
    <submittedName>
        <fullName evidence="1">SaV-like</fullName>
    </submittedName>
</protein>
<accession>A0A6J7WSI5</accession>
<name>A0A6J7WSI5_9CAUD</name>
<dbReference type="EMBL" id="LR798287">
    <property type="protein sequence ID" value="CAB5220906.1"/>
    <property type="molecule type" value="Genomic_DNA"/>
</dbReference>
<gene>
    <name evidence="1" type="ORF">UFOVP245_44</name>
</gene>
<reference evidence="1" key="1">
    <citation type="submission" date="2020-05" db="EMBL/GenBank/DDBJ databases">
        <authorList>
            <person name="Chiriac C."/>
            <person name="Salcher M."/>
            <person name="Ghai R."/>
            <person name="Kavagutti S V."/>
        </authorList>
    </citation>
    <scope>NUCLEOTIDE SEQUENCE</scope>
</reference>
<proteinExistence type="predicted"/>